<proteinExistence type="predicted"/>
<sequence length="248" mass="28300">MKTSKYIQVALLIFIFATTLVLFLDAKTITITPKSLHKVKGYYDSKLLDDFSVIVAEKNSKFWIRNDSISSVYYQHRDKDGRSKSDFEFECFSLKNDTLFVSSVDENYWLYVNTQSVNKIIGKENSEIGLSGYYSDTLNITITKAKIKGSLRNDSINVLKIDANNHSNILFGRITRKVIDSITKEEKFIPLNDKLKEAEITLKDHSTIKITKPQKLIIESDDTSHYTIFNGNSNGKELITTSTLEIVN</sequence>
<dbReference type="OrthoDB" id="1414362at2"/>
<gene>
    <name evidence="1" type="ORF">EYD45_13730</name>
</gene>
<name>A0A4Q9FHF1_9FLAO</name>
<comment type="caution">
    <text evidence="1">The sequence shown here is derived from an EMBL/GenBank/DDBJ whole genome shotgun (WGS) entry which is preliminary data.</text>
</comment>
<dbReference type="Proteomes" id="UP000291142">
    <property type="component" value="Unassembled WGS sequence"/>
</dbReference>
<evidence type="ECO:0000313" key="1">
    <source>
        <dbReference type="EMBL" id="TBN00880.1"/>
    </source>
</evidence>
<protein>
    <submittedName>
        <fullName evidence="1">Uncharacterized protein</fullName>
    </submittedName>
</protein>
<dbReference type="AlphaFoldDB" id="A0A4Q9FHF1"/>
<keyword evidence="2" id="KW-1185">Reference proteome</keyword>
<dbReference type="EMBL" id="SIRT01000013">
    <property type="protein sequence ID" value="TBN00880.1"/>
    <property type="molecule type" value="Genomic_DNA"/>
</dbReference>
<accession>A0A4Q9FHF1</accession>
<evidence type="ECO:0000313" key="2">
    <source>
        <dbReference type="Proteomes" id="UP000291142"/>
    </source>
</evidence>
<reference evidence="1 2" key="1">
    <citation type="submission" date="2019-02" db="EMBL/GenBank/DDBJ databases">
        <title>Hyunsoonleella sp., isolated from marine sediment.</title>
        <authorList>
            <person name="Liu B.-T."/>
        </authorList>
    </citation>
    <scope>NUCLEOTIDE SEQUENCE [LARGE SCALE GENOMIC DNA]</scope>
    <source>
        <strain evidence="1 2">T58</strain>
    </source>
</reference>
<organism evidence="1 2">
    <name type="scientific">Hyunsoonleella flava</name>
    <dbReference type="NCBI Taxonomy" id="2527939"/>
    <lineage>
        <taxon>Bacteria</taxon>
        <taxon>Pseudomonadati</taxon>
        <taxon>Bacteroidota</taxon>
        <taxon>Flavobacteriia</taxon>
        <taxon>Flavobacteriales</taxon>
        <taxon>Flavobacteriaceae</taxon>
    </lineage>
</organism>
<dbReference type="RefSeq" id="WP_130965132.1">
    <property type="nucleotide sequence ID" value="NZ_SIRT01000013.1"/>
</dbReference>